<dbReference type="PANTHER" id="PTHR20913:SF7">
    <property type="entry name" value="RE60063P"/>
    <property type="match status" value="1"/>
</dbReference>
<evidence type="ECO:0000313" key="5">
    <source>
        <dbReference type="EMBL" id="SAL98581.1"/>
    </source>
</evidence>
<feature type="compositionally biased region" description="Basic residues" evidence="2">
    <location>
        <begin position="1"/>
        <end position="11"/>
    </location>
</feature>
<keyword evidence="1" id="KW-0343">GTPase activation</keyword>
<keyword evidence="3" id="KW-0472">Membrane</keyword>
<dbReference type="Gene3D" id="1.10.8.1310">
    <property type="match status" value="1"/>
</dbReference>
<evidence type="ECO:0000256" key="1">
    <source>
        <dbReference type="ARBA" id="ARBA00022468"/>
    </source>
</evidence>
<protein>
    <recommendedName>
        <fullName evidence="4">Rab-GAP TBC domain-containing protein</fullName>
    </recommendedName>
</protein>
<keyword evidence="3" id="KW-0812">Transmembrane</keyword>
<feature type="domain" description="Rab-GAP TBC" evidence="4">
    <location>
        <begin position="1"/>
        <end position="228"/>
    </location>
</feature>
<keyword evidence="6" id="KW-1185">Reference proteome</keyword>
<dbReference type="STRING" id="4829.A0A168MIK4"/>
<dbReference type="InterPro" id="IPR045913">
    <property type="entry name" value="TBC20/Gyp8-like"/>
</dbReference>
<feature type="region of interest" description="Disordered" evidence="2">
    <location>
        <begin position="1"/>
        <end position="33"/>
    </location>
</feature>
<dbReference type="AlphaFoldDB" id="A0A168MIK4"/>
<proteinExistence type="predicted"/>
<dbReference type="PANTHER" id="PTHR20913">
    <property type="entry name" value="TBC1 DOMAIN FAMILY MEMBER 20/GTPASE"/>
    <property type="match status" value="1"/>
</dbReference>
<dbReference type="FunCoup" id="A0A168MIK4">
    <property type="interactions" value="383"/>
</dbReference>
<evidence type="ECO:0000256" key="2">
    <source>
        <dbReference type="SAM" id="MobiDB-lite"/>
    </source>
</evidence>
<dbReference type="GO" id="GO:0006888">
    <property type="term" value="P:endoplasmic reticulum to Golgi vesicle-mediated transport"/>
    <property type="evidence" value="ECO:0007669"/>
    <property type="project" value="TreeGrafter"/>
</dbReference>
<accession>A0A168MIK4</accession>
<organism evidence="5">
    <name type="scientific">Absidia glauca</name>
    <name type="common">Pin mould</name>
    <dbReference type="NCBI Taxonomy" id="4829"/>
    <lineage>
        <taxon>Eukaryota</taxon>
        <taxon>Fungi</taxon>
        <taxon>Fungi incertae sedis</taxon>
        <taxon>Mucoromycota</taxon>
        <taxon>Mucoromycotina</taxon>
        <taxon>Mucoromycetes</taxon>
        <taxon>Mucorales</taxon>
        <taxon>Cunninghamellaceae</taxon>
        <taxon>Absidia</taxon>
    </lineage>
</organism>
<evidence type="ECO:0000256" key="3">
    <source>
        <dbReference type="SAM" id="Phobius"/>
    </source>
</evidence>
<dbReference type="InterPro" id="IPR035969">
    <property type="entry name" value="Rab-GAP_TBC_sf"/>
</dbReference>
<dbReference type="OrthoDB" id="206700at2759"/>
<sequence length="376" mass="42200">MARKHRNKKKQASSSTAAKKRQRNKVHHPSDDELVCKTNDLQQAIERNDLPWLRTLGRQPGLYCYLVLNGNTHPRNTIAMKHKDESQVALDVPRSLSTWPKSLTGKQRKKLLPQLNHVIVQTLRRYPDLNYYQGFHDICSVFLLVYGNQDAASQLTSHAMAESLEPILRELGLLDTLITLEDPELGAFLQAAGVLPFYSLSWVLTWFSHDLDDFDLILRLFDLFLSSTPMMPLYLSAALVLADRTALLQQDPDPSALHSHLCRLPLKNQNDMDGVIARALAMEARWDPRAIQSHANVALDHTSVINTLTTHEEDIVAILALKPEERSPLDLNLAPSSSPSSSWHMLMMMGAVGIGAAAILLARPDLLSQSYERRGD</sequence>
<dbReference type="InterPro" id="IPR000195">
    <property type="entry name" value="Rab-GAP-TBC_dom"/>
</dbReference>
<dbReference type="PROSITE" id="PS50086">
    <property type="entry name" value="TBC_RABGAP"/>
    <property type="match status" value="1"/>
</dbReference>
<dbReference type="Proteomes" id="UP000078561">
    <property type="component" value="Unassembled WGS sequence"/>
</dbReference>
<dbReference type="Gene3D" id="1.10.472.80">
    <property type="entry name" value="Ypt/Rab-GAP domain of gyp1p, domain 3"/>
    <property type="match status" value="1"/>
</dbReference>
<keyword evidence="3" id="KW-1133">Transmembrane helix</keyword>
<dbReference type="GO" id="GO:0005096">
    <property type="term" value="F:GTPase activator activity"/>
    <property type="evidence" value="ECO:0007669"/>
    <property type="project" value="UniProtKB-KW"/>
</dbReference>
<feature type="transmembrane region" description="Helical" evidence="3">
    <location>
        <begin position="187"/>
        <end position="208"/>
    </location>
</feature>
<dbReference type="SUPFAM" id="SSF47923">
    <property type="entry name" value="Ypt/Rab-GAP domain of gyp1p"/>
    <property type="match status" value="2"/>
</dbReference>
<feature type="transmembrane region" description="Helical" evidence="3">
    <location>
        <begin position="343"/>
        <end position="362"/>
    </location>
</feature>
<name>A0A168MIK4_ABSGL</name>
<dbReference type="GO" id="GO:0005789">
    <property type="term" value="C:endoplasmic reticulum membrane"/>
    <property type="evidence" value="ECO:0007669"/>
    <property type="project" value="TreeGrafter"/>
</dbReference>
<dbReference type="Pfam" id="PF00566">
    <property type="entry name" value="RabGAP-TBC"/>
    <property type="match status" value="1"/>
</dbReference>
<evidence type="ECO:0000313" key="6">
    <source>
        <dbReference type="Proteomes" id="UP000078561"/>
    </source>
</evidence>
<reference evidence="5" key="1">
    <citation type="submission" date="2016-04" db="EMBL/GenBank/DDBJ databases">
        <authorList>
            <person name="Evans L.H."/>
            <person name="Alamgir A."/>
            <person name="Owens N."/>
            <person name="Weber N.D."/>
            <person name="Virtaneva K."/>
            <person name="Barbian K."/>
            <person name="Babar A."/>
            <person name="Rosenke K."/>
        </authorList>
    </citation>
    <scope>NUCLEOTIDE SEQUENCE [LARGE SCALE GENOMIC DNA]</scope>
    <source>
        <strain evidence="5">CBS 101.48</strain>
    </source>
</reference>
<gene>
    <name evidence="5" type="primary">ABSGL_04132.1 scaffold 5122</name>
</gene>
<feature type="compositionally biased region" description="Basic residues" evidence="2">
    <location>
        <begin position="18"/>
        <end position="27"/>
    </location>
</feature>
<evidence type="ECO:0000259" key="4">
    <source>
        <dbReference type="PROSITE" id="PS50086"/>
    </source>
</evidence>
<dbReference type="SMART" id="SM00164">
    <property type="entry name" value="TBC"/>
    <property type="match status" value="1"/>
</dbReference>
<feature type="transmembrane region" description="Helical" evidence="3">
    <location>
        <begin position="220"/>
        <end position="242"/>
    </location>
</feature>
<dbReference type="EMBL" id="LT552246">
    <property type="protein sequence ID" value="SAL98581.1"/>
    <property type="molecule type" value="Genomic_DNA"/>
</dbReference>
<dbReference type="InParanoid" id="A0A168MIK4"/>